<organism evidence="2">
    <name type="scientific">Anguilla anguilla</name>
    <name type="common">European freshwater eel</name>
    <name type="synonym">Muraena anguilla</name>
    <dbReference type="NCBI Taxonomy" id="7936"/>
    <lineage>
        <taxon>Eukaryota</taxon>
        <taxon>Metazoa</taxon>
        <taxon>Chordata</taxon>
        <taxon>Craniata</taxon>
        <taxon>Vertebrata</taxon>
        <taxon>Euteleostomi</taxon>
        <taxon>Actinopterygii</taxon>
        <taxon>Neopterygii</taxon>
        <taxon>Teleostei</taxon>
        <taxon>Anguilliformes</taxon>
        <taxon>Anguillidae</taxon>
        <taxon>Anguilla</taxon>
    </lineage>
</organism>
<reference evidence="2" key="2">
    <citation type="journal article" date="2015" name="Fish Shellfish Immunol.">
        <title>Early steps in the European eel (Anguilla anguilla)-Vibrio vulnificus interaction in the gills: Role of the RtxA13 toxin.</title>
        <authorList>
            <person name="Callol A."/>
            <person name="Pajuelo D."/>
            <person name="Ebbesson L."/>
            <person name="Teles M."/>
            <person name="MacKenzie S."/>
            <person name="Amaro C."/>
        </authorList>
    </citation>
    <scope>NUCLEOTIDE SEQUENCE</scope>
</reference>
<name>A0A0E9PKL6_ANGAN</name>
<evidence type="ECO:0000313" key="2">
    <source>
        <dbReference type="EMBL" id="JAH04635.1"/>
    </source>
</evidence>
<protein>
    <submittedName>
        <fullName evidence="2">Uncharacterized protein</fullName>
    </submittedName>
</protein>
<dbReference type="AlphaFoldDB" id="A0A0E9PKL6"/>
<proteinExistence type="predicted"/>
<dbReference type="EMBL" id="GBXM01103942">
    <property type="protein sequence ID" value="JAH04635.1"/>
    <property type="molecule type" value="Transcribed_RNA"/>
</dbReference>
<reference evidence="2" key="1">
    <citation type="submission" date="2014-11" db="EMBL/GenBank/DDBJ databases">
        <authorList>
            <person name="Amaro Gonzalez C."/>
        </authorList>
    </citation>
    <scope>NUCLEOTIDE SEQUENCE</scope>
</reference>
<feature type="chain" id="PRO_5002431354" evidence="1">
    <location>
        <begin position="20"/>
        <end position="52"/>
    </location>
</feature>
<keyword evidence="1" id="KW-0732">Signal</keyword>
<feature type="signal peptide" evidence="1">
    <location>
        <begin position="1"/>
        <end position="19"/>
    </location>
</feature>
<sequence>MCILLVFTIAFIHFPMCKSSRVPMYKFLWANAADRENAELSLQCTYFLNYCK</sequence>
<evidence type="ECO:0000256" key="1">
    <source>
        <dbReference type="SAM" id="SignalP"/>
    </source>
</evidence>
<accession>A0A0E9PKL6</accession>